<sequence>MTTSKKTQPTAPLAHRVPAEVSDLIATYAAWIEEQTGYKADPMSVYLGSQLRSTFQKGESNQARLAQAAKDRAAKAAAKAKARAEREAAAASRAAQKAAEEKAKAQDAADKVAPVKVSPKAQAKINAVMPKPASKPARRRPANAAVAPVATETVEAV</sequence>
<dbReference type="Proteomes" id="UP001500326">
    <property type="component" value="Unassembled WGS sequence"/>
</dbReference>
<protein>
    <submittedName>
        <fullName evidence="2">Uncharacterized protein</fullName>
    </submittedName>
</protein>
<proteinExistence type="predicted"/>
<feature type="compositionally biased region" description="Low complexity" evidence="1">
    <location>
        <begin position="111"/>
        <end position="135"/>
    </location>
</feature>
<organism evidence="2 3">
    <name type="scientific">Microbacterium pumilum</name>
    <dbReference type="NCBI Taxonomy" id="344165"/>
    <lineage>
        <taxon>Bacteria</taxon>
        <taxon>Bacillati</taxon>
        <taxon>Actinomycetota</taxon>
        <taxon>Actinomycetes</taxon>
        <taxon>Micrococcales</taxon>
        <taxon>Microbacteriaceae</taxon>
        <taxon>Microbacterium</taxon>
    </lineage>
</organism>
<evidence type="ECO:0000256" key="1">
    <source>
        <dbReference type="SAM" id="MobiDB-lite"/>
    </source>
</evidence>
<dbReference type="EMBL" id="BAAAOH010000001">
    <property type="protein sequence ID" value="GAA1997259.1"/>
    <property type="molecule type" value="Genomic_DNA"/>
</dbReference>
<feature type="compositionally biased region" description="Basic and acidic residues" evidence="1">
    <location>
        <begin position="98"/>
        <end position="110"/>
    </location>
</feature>
<feature type="region of interest" description="Disordered" evidence="1">
    <location>
        <begin position="76"/>
        <end position="157"/>
    </location>
</feature>
<accession>A0ABN2T3B3</accession>
<evidence type="ECO:0000313" key="3">
    <source>
        <dbReference type="Proteomes" id="UP001500326"/>
    </source>
</evidence>
<keyword evidence="3" id="KW-1185">Reference proteome</keyword>
<evidence type="ECO:0000313" key="2">
    <source>
        <dbReference type="EMBL" id="GAA1997259.1"/>
    </source>
</evidence>
<dbReference type="RefSeq" id="WP_344066061.1">
    <property type="nucleotide sequence ID" value="NZ_BAAAOH010000001.1"/>
</dbReference>
<comment type="caution">
    <text evidence="2">The sequence shown here is derived from an EMBL/GenBank/DDBJ whole genome shotgun (WGS) entry which is preliminary data.</text>
</comment>
<name>A0ABN2T3B3_9MICO</name>
<reference evidence="2 3" key="1">
    <citation type="journal article" date="2019" name="Int. J. Syst. Evol. Microbiol.">
        <title>The Global Catalogue of Microorganisms (GCM) 10K type strain sequencing project: providing services to taxonomists for standard genome sequencing and annotation.</title>
        <authorList>
            <consortium name="The Broad Institute Genomics Platform"/>
            <consortium name="The Broad Institute Genome Sequencing Center for Infectious Disease"/>
            <person name="Wu L."/>
            <person name="Ma J."/>
        </authorList>
    </citation>
    <scope>NUCLEOTIDE SEQUENCE [LARGE SCALE GENOMIC DNA]</scope>
    <source>
        <strain evidence="2 3">JCM 14902</strain>
    </source>
</reference>
<gene>
    <name evidence="2" type="ORF">GCM10009777_37880</name>
</gene>
<feature type="compositionally biased region" description="Low complexity" evidence="1">
    <location>
        <begin position="142"/>
        <end position="157"/>
    </location>
</feature>